<dbReference type="Proteomes" id="UP001057402">
    <property type="component" value="Chromosome 3"/>
</dbReference>
<dbReference type="EMBL" id="CM042882">
    <property type="protein sequence ID" value="KAI4382899.1"/>
    <property type="molecule type" value="Genomic_DNA"/>
</dbReference>
<reference evidence="2" key="1">
    <citation type="journal article" date="2023" name="Front. Plant Sci.">
        <title>Chromosomal-level genome assembly of Melastoma candidum provides insights into trichome evolution.</title>
        <authorList>
            <person name="Zhong Y."/>
            <person name="Wu W."/>
            <person name="Sun C."/>
            <person name="Zou P."/>
            <person name="Liu Y."/>
            <person name="Dai S."/>
            <person name="Zhou R."/>
        </authorList>
    </citation>
    <scope>NUCLEOTIDE SEQUENCE [LARGE SCALE GENOMIC DNA]</scope>
</reference>
<organism evidence="1 2">
    <name type="scientific">Melastoma candidum</name>
    <dbReference type="NCBI Taxonomy" id="119954"/>
    <lineage>
        <taxon>Eukaryota</taxon>
        <taxon>Viridiplantae</taxon>
        <taxon>Streptophyta</taxon>
        <taxon>Embryophyta</taxon>
        <taxon>Tracheophyta</taxon>
        <taxon>Spermatophyta</taxon>
        <taxon>Magnoliopsida</taxon>
        <taxon>eudicotyledons</taxon>
        <taxon>Gunneridae</taxon>
        <taxon>Pentapetalae</taxon>
        <taxon>rosids</taxon>
        <taxon>malvids</taxon>
        <taxon>Myrtales</taxon>
        <taxon>Melastomataceae</taxon>
        <taxon>Melastomatoideae</taxon>
        <taxon>Melastomateae</taxon>
        <taxon>Melastoma</taxon>
    </lineage>
</organism>
<proteinExistence type="predicted"/>
<comment type="caution">
    <text evidence="1">The sequence shown here is derived from an EMBL/GenBank/DDBJ whole genome shotgun (WGS) entry which is preliminary data.</text>
</comment>
<sequence length="187" mass="21531">MSPRPRKRKRVRAPRRAPDGSAFQKCDLCGETVAVAVSDLHECQPNMGVKRFKGFCGKVPRGRVAEQDCNDQPRSAFLFFMESFVKTRVAEEAMDANRLGFETWKKLSKEERQPYLDQATKTDVAYKEVLLREVHETSEMEDEADSAMVGRVDQMYERFDEDLYDSESLGLFASFDSSDWLVFSSWD</sequence>
<protein>
    <submittedName>
        <fullName evidence="1">Uncharacterized protein</fullName>
    </submittedName>
</protein>
<evidence type="ECO:0000313" key="2">
    <source>
        <dbReference type="Proteomes" id="UP001057402"/>
    </source>
</evidence>
<keyword evidence="2" id="KW-1185">Reference proteome</keyword>
<evidence type="ECO:0000313" key="1">
    <source>
        <dbReference type="EMBL" id="KAI4382899.1"/>
    </source>
</evidence>
<name>A0ACB9RVP2_9MYRT</name>
<gene>
    <name evidence="1" type="ORF">MLD38_008800</name>
</gene>
<accession>A0ACB9RVP2</accession>